<reference evidence="1" key="1">
    <citation type="journal article" date="2022" name="bioRxiv">
        <title>Sequencing and chromosome-scale assembly of the giantPleurodeles waltlgenome.</title>
        <authorList>
            <person name="Brown T."/>
            <person name="Elewa A."/>
            <person name="Iarovenko S."/>
            <person name="Subramanian E."/>
            <person name="Araus A.J."/>
            <person name="Petzold A."/>
            <person name="Susuki M."/>
            <person name="Suzuki K.-i.T."/>
            <person name="Hayashi T."/>
            <person name="Toyoda A."/>
            <person name="Oliveira C."/>
            <person name="Osipova E."/>
            <person name="Leigh N.D."/>
            <person name="Simon A."/>
            <person name="Yun M.H."/>
        </authorList>
    </citation>
    <scope>NUCLEOTIDE SEQUENCE</scope>
    <source>
        <strain evidence="1">20211129_DDA</strain>
        <tissue evidence="1">Liver</tissue>
    </source>
</reference>
<protein>
    <submittedName>
        <fullName evidence="1">Uncharacterized protein</fullName>
    </submittedName>
</protein>
<organism evidence="1 2">
    <name type="scientific">Pleurodeles waltl</name>
    <name type="common">Iberian ribbed newt</name>
    <dbReference type="NCBI Taxonomy" id="8319"/>
    <lineage>
        <taxon>Eukaryota</taxon>
        <taxon>Metazoa</taxon>
        <taxon>Chordata</taxon>
        <taxon>Craniata</taxon>
        <taxon>Vertebrata</taxon>
        <taxon>Euteleostomi</taxon>
        <taxon>Amphibia</taxon>
        <taxon>Batrachia</taxon>
        <taxon>Caudata</taxon>
        <taxon>Salamandroidea</taxon>
        <taxon>Salamandridae</taxon>
        <taxon>Pleurodelinae</taxon>
        <taxon>Pleurodeles</taxon>
    </lineage>
</organism>
<proteinExistence type="predicted"/>
<gene>
    <name evidence="1" type="ORF">NDU88_006944</name>
</gene>
<comment type="caution">
    <text evidence="1">The sequence shown here is derived from an EMBL/GenBank/DDBJ whole genome shotgun (WGS) entry which is preliminary data.</text>
</comment>
<name>A0AAV7VNB7_PLEWA</name>
<dbReference type="Proteomes" id="UP001066276">
    <property type="component" value="Chromosome 2_1"/>
</dbReference>
<evidence type="ECO:0000313" key="2">
    <source>
        <dbReference type="Proteomes" id="UP001066276"/>
    </source>
</evidence>
<dbReference type="AlphaFoldDB" id="A0AAV7VNB7"/>
<accession>A0AAV7VNB7</accession>
<keyword evidence="2" id="KW-1185">Reference proteome</keyword>
<dbReference type="EMBL" id="JANPWB010000003">
    <property type="protein sequence ID" value="KAJ1203150.1"/>
    <property type="molecule type" value="Genomic_DNA"/>
</dbReference>
<evidence type="ECO:0000313" key="1">
    <source>
        <dbReference type="EMBL" id="KAJ1203150.1"/>
    </source>
</evidence>
<sequence>MDCGTHSRQENSPTWKQHNDECCDGMLEKGPAVKLLLNAPAQAIPSRSAGAVQQNIGRHGRATAADLRRAVDRGEPFNARGGLRPLLSLEAAFSSGEVGHGENRVSGPRAAAAASGSLCWIEGPRAPGRGWGPGGSSPRRTPFLGTDGAGAALILQGLTQVHGVIARWSTREPRG</sequence>